<dbReference type="InterPro" id="IPR035906">
    <property type="entry name" value="MetI-like_sf"/>
</dbReference>
<evidence type="ECO:0000313" key="10">
    <source>
        <dbReference type="Proteomes" id="UP001165041"/>
    </source>
</evidence>
<feature type="transmembrane region" description="Helical" evidence="7">
    <location>
        <begin position="21"/>
        <end position="38"/>
    </location>
</feature>
<dbReference type="Gene3D" id="1.10.3720.10">
    <property type="entry name" value="MetI-like"/>
    <property type="match status" value="1"/>
</dbReference>
<dbReference type="AlphaFoldDB" id="A0A9W6QC28"/>
<dbReference type="PANTHER" id="PTHR43386">
    <property type="entry name" value="OLIGOPEPTIDE TRANSPORT SYSTEM PERMEASE PROTEIN APPC"/>
    <property type="match status" value="1"/>
</dbReference>
<evidence type="ECO:0000313" key="9">
    <source>
        <dbReference type="EMBL" id="GLW72641.1"/>
    </source>
</evidence>
<dbReference type="GO" id="GO:0005886">
    <property type="term" value="C:plasma membrane"/>
    <property type="evidence" value="ECO:0007669"/>
    <property type="project" value="UniProtKB-SubCell"/>
</dbReference>
<evidence type="ECO:0000256" key="1">
    <source>
        <dbReference type="ARBA" id="ARBA00004651"/>
    </source>
</evidence>
<accession>A0A9W6QC28</accession>
<feature type="transmembrane region" description="Helical" evidence="7">
    <location>
        <begin position="245"/>
        <end position="267"/>
    </location>
</feature>
<evidence type="ECO:0000259" key="8">
    <source>
        <dbReference type="PROSITE" id="PS50928"/>
    </source>
</evidence>
<dbReference type="CDD" id="cd06261">
    <property type="entry name" value="TM_PBP2"/>
    <property type="match status" value="1"/>
</dbReference>
<dbReference type="Pfam" id="PF00528">
    <property type="entry name" value="BPD_transp_1"/>
    <property type="match status" value="1"/>
</dbReference>
<evidence type="ECO:0000256" key="6">
    <source>
        <dbReference type="ARBA" id="ARBA00023136"/>
    </source>
</evidence>
<evidence type="ECO:0000256" key="7">
    <source>
        <dbReference type="RuleBase" id="RU363032"/>
    </source>
</evidence>
<dbReference type="RefSeq" id="WP_435053350.1">
    <property type="nucleotide sequence ID" value="NZ_BSSA01000019.1"/>
</dbReference>
<proteinExistence type="inferred from homology"/>
<feature type="transmembrane region" description="Helical" evidence="7">
    <location>
        <begin position="202"/>
        <end position="225"/>
    </location>
</feature>
<comment type="similarity">
    <text evidence="7">Belongs to the binding-protein-dependent transport system permease family.</text>
</comment>
<reference evidence="9" key="1">
    <citation type="submission" date="2023-02" db="EMBL/GenBank/DDBJ databases">
        <title>Kitasatospora phosalacinea NBRC 14627.</title>
        <authorList>
            <person name="Ichikawa N."/>
            <person name="Sato H."/>
            <person name="Tonouchi N."/>
        </authorList>
    </citation>
    <scope>NUCLEOTIDE SEQUENCE</scope>
    <source>
        <strain evidence="9">NBRC 14627</strain>
    </source>
</reference>
<keyword evidence="3" id="KW-1003">Cell membrane</keyword>
<feature type="transmembrane region" description="Helical" evidence="7">
    <location>
        <begin position="84"/>
        <end position="108"/>
    </location>
</feature>
<dbReference type="InterPro" id="IPR000515">
    <property type="entry name" value="MetI-like"/>
</dbReference>
<feature type="domain" description="ABC transmembrane type-1" evidence="8">
    <location>
        <begin position="78"/>
        <end position="267"/>
    </location>
</feature>
<evidence type="ECO:0000256" key="2">
    <source>
        <dbReference type="ARBA" id="ARBA00022448"/>
    </source>
</evidence>
<keyword evidence="5 7" id="KW-1133">Transmembrane helix</keyword>
<evidence type="ECO:0000256" key="4">
    <source>
        <dbReference type="ARBA" id="ARBA00022692"/>
    </source>
</evidence>
<sequence length="276" mass="27948">MSLLTATSVRVRSAGAGALTAAGYLLLVLVAAVAPGLFTDRDPLAARPADRLLPPGSGHPFGTDELGRDLFARVVHGTALSLEAAAIACAIALVLGTALGLLSGALGGRVDELLMRATDVLLAIPSLLLSLALVTALGFGTVKAAVAVGVTSVAGFARIMRAQVLRVRAAPYVEAARAAGARWPAVLLGHVLPNAWGPVRGFAALQFATSLLSVSSLGFLGYGAAPPAPEWGSLVAAGQNWFASAWWLSTLPGLTVAATVLAVNRLAAALPDAERP</sequence>
<evidence type="ECO:0000256" key="5">
    <source>
        <dbReference type="ARBA" id="ARBA00022989"/>
    </source>
</evidence>
<keyword evidence="6 7" id="KW-0472">Membrane</keyword>
<dbReference type="Proteomes" id="UP001165041">
    <property type="component" value="Unassembled WGS sequence"/>
</dbReference>
<dbReference type="PROSITE" id="PS50928">
    <property type="entry name" value="ABC_TM1"/>
    <property type="match status" value="1"/>
</dbReference>
<comment type="caution">
    <text evidence="9">The sequence shown here is derived from an EMBL/GenBank/DDBJ whole genome shotgun (WGS) entry which is preliminary data.</text>
</comment>
<name>A0A9W6QC28_9ACTN</name>
<comment type="subcellular location">
    <subcellularLocation>
        <location evidence="1 7">Cell membrane</location>
        <topology evidence="1 7">Multi-pass membrane protein</topology>
    </subcellularLocation>
</comment>
<protein>
    <submittedName>
        <fullName evidence="9">ABC transporter permease</fullName>
    </submittedName>
</protein>
<dbReference type="EMBL" id="BSSA01000019">
    <property type="protein sequence ID" value="GLW72641.1"/>
    <property type="molecule type" value="Genomic_DNA"/>
</dbReference>
<organism evidence="9 10">
    <name type="scientific">Kitasatospora phosalacinea</name>
    <dbReference type="NCBI Taxonomy" id="2065"/>
    <lineage>
        <taxon>Bacteria</taxon>
        <taxon>Bacillati</taxon>
        <taxon>Actinomycetota</taxon>
        <taxon>Actinomycetes</taxon>
        <taxon>Kitasatosporales</taxon>
        <taxon>Streptomycetaceae</taxon>
        <taxon>Kitasatospora</taxon>
    </lineage>
</organism>
<gene>
    <name evidence="9" type="ORF">Kpho02_49400</name>
</gene>
<keyword evidence="2 7" id="KW-0813">Transport</keyword>
<evidence type="ECO:0000256" key="3">
    <source>
        <dbReference type="ARBA" id="ARBA00022475"/>
    </source>
</evidence>
<dbReference type="PANTHER" id="PTHR43386:SF1">
    <property type="entry name" value="D,D-DIPEPTIDE TRANSPORT SYSTEM PERMEASE PROTEIN DDPC-RELATED"/>
    <property type="match status" value="1"/>
</dbReference>
<feature type="transmembrane region" description="Helical" evidence="7">
    <location>
        <begin position="120"/>
        <end position="138"/>
    </location>
</feature>
<keyword evidence="4 7" id="KW-0812">Transmembrane</keyword>
<dbReference type="InterPro" id="IPR050366">
    <property type="entry name" value="BP-dependent_transpt_permease"/>
</dbReference>
<dbReference type="SUPFAM" id="SSF161098">
    <property type="entry name" value="MetI-like"/>
    <property type="match status" value="1"/>
</dbReference>
<dbReference type="GO" id="GO:0055085">
    <property type="term" value="P:transmembrane transport"/>
    <property type="evidence" value="ECO:0007669"/>
    <property type="project" value="InterPro"/>
</dbReference>